<reference evidence="2" key="1">
    <citation type="journal article" date="2018" name="PLoS ONE">
        <title>Chinook salmon (Oncorhynchus tshawytscha) genome and transcriptome.</title>
        <authorList>
            <person name="Christensen K.A."/>
            <person name="Leong J.S."/>
            <person name="Sakhrani D."/>
            <person name="Biagi C.A."/>
            <person name="Minkley D.R."/>
            <person name="Withler R.E."/>
            <person name="Rondeau E.B."/>
            <person name="Koop B.F."/>
            <person name="Devlin R.H."/>
        </authorList>
    </citation>
    <scope>NUCLEOTIDE SEQUENCE [LARGE SCALE GENOMIC DNA]</scope>
</reference>
<evidence type="ECO:0008006" key="3">
    <source>
        <dbReference type="Google" id="ProtNLM"/>
    </source>
</evidence>
<keyword evidence="2" id="KW-1185">Reference proteome</keyword>
<dbReference type="GeneTree" id="ENSGT01150000286900"/>
<dbReference type="GO" id="GO:0003676">
    <property type="term" value="F:nucleic acid binding"/>
    <property type="evidence" value="ECO:0007669"/>
    <property type="project" value="InterPro"/>
</dbReference>
<reference evidence="1" key="3">
    <citation type="submission" date="2025-09" db="UniProtKB">
        <authorList>
            <consortium name="Ensembl"/>
        </authorList>
    </citation>
    <scope>IDENTIFICATION</scope>
</reference>
<sequence length="241" mass="26897">MGFEKDDTKAHRTGPPSAEACKNCLSLVATLTTEFKTASGSKVSTITICQELYEMGFHGQAAAHKPNKRVLWSDESRFTIWQSDGQIWVWWMPGERYLPQCIVPTVKFGGGGRMVWSCFSWFGLGPLVPVKGNFNATAYNDILGDSVLPTLCQQFGEGPFLFQHDNAPSTKRGPYRIDLPRLVWKILTGLHRALTSIPSNYFGMNWNGDCEPGQITQHQCSTSQMLLWLNGSKSQQQSSNI</sequence>
<accession>A0AAZ3P774</accession>
<dbReference type="Gene3D" id="3.30.420.10">
    <property type="entry name" value="Ribonuclease H-like superfamily/Ribonuclease H"/>
    <property type="match status" value="1"/>
</dbReference>
<organism evidence="1 2">
    <name type="scientific">Oncorhynchus tshawytscha</name>
    <name type="common">Chinook salmon</name>
    <name type="synonym">Salmo tshawytscha</name>
    <dbReference type="NCBI Taxonomy" id="74940"/>
    <lineage>
        <taxon>Eukaryota</taxon>
        <taxon>Metazoa</taxon>
        <taxon>Chordata</taxon>
        <taxon>Craniata</taxon>
        <taxon>Vertebrata</taxon>
        <taxon>Euteleostomi</taxon>
        <taxon>Actinopterygii</taxon>
        <taxon>Neopterygii</taxon>
        <taxon>Teleostei</taxon>
        <taxon>Protacanthopterygii</taxon>
        <taxon>Salmoniformes</taxon>
        <taxon>Salmonidae</taxon>
        <taxon>Salmoninae</taxon>
        <taxon>Oncorhynchus</taxon>
    </lineage>
</organism>
<dbReference type="InterPro" id="IPR036397">
    <property type="entry name" value="RNaseH_sf"/>
</dbReference>
<reference evidence="1" key="2">
    <citation type="submission" date="2025-08" db="UniProtKB">
        <authorList>
            <consortium name="Ensembl"/>
        </authorList>
    </citation>
    <scope>IDENTIFICATION</scope>
</reference>
<evidence type="ECO:0000313" key="1">
    <source>
        <dbReference type="Ensembl" id="ENSOTSP00005111734.1"/>
    </source>
</evidence>
<dbReference type="Ensembl" id="ENSOTST00005174110.1">
    <property type="protein sequence ID" value="ENSOTSP00005111734.1"/>
    <property type="gene ID" value="ENSOTSG00005067478.1"/>
</dbReference>
<name>A0AAZ3P774_ONCTS</name>
<dbReference type="AlphaFoldDB" id="A0AAZ3P774"/>
<dbReference type="Proteomes" id="UP000694402">
    <property type="component" value="Unassembled WGS sequence"/>
</dbReference>
<evidence type="ECO:0000313" key="2">
    <source>
        <dbReference type="Proteomes" id="UP000694402"/>
    </source>
</evidence>
<proteinExistence type="predicted"/>
<protein>
    <recommendedName>
        <fullName evidence="3">Transposase</fullName>
    </recommendedName>
</protein>